<dbReference type="GO" id="GO:0000166">
    <property type="term" value="F:nucleotide binding"/>
    <property type="evidence" value="ECO:0007669"/>
    <property type="project" value="UniProtKB-KW"/>
</dbReference>
<comment type="catalytic activity">
    <reaction evidence="1">
        <text>GDP-alpha-D-glucose + phosphate = alpha-D-glucose 1-phosphate + GDP + H(+)</text>
        <dbReference type="Rhea" id="RHEA:30387"/>
        <dbReference type="ChEBI" id="CHEBI:15378"/>
        <dbReference type="ChEBI" id="CHEBI:43474"/>
        <dbReference type="ChEBI" id="CHEBI:58189"/>
        <dbReference type="ChEBI" id="CHEBI:58601"/>
        <dbReference type="ChEBI" id="CHEBI:62230"/>
        <dbReference type="EC" id="2.7.7.78"/>
    </reaction>
</comment>
<keyword evidence="16" id="KW-0418">Kinase</keyword>
<evidence type="ECO:0000256" key="8">
    <source>
        <dbReference type="ARBA" id="ARBA00022658"/>
    </source>
</evidence>
<evidence type="ECO:0000256" key="9">
    <source>
        <dbReference type="ARBA" id="ARBA00022679"/>
    </source>
</evidence>
<dbReference type="PANTHER" id="PTHR20884:SF8">
    <property type="entry name" value="GDP-D-GLUCOSE PHOSPHORYLASE 1"/>
    <property type="match status" value="1"/>
</dbReference>
<reference evidence="16" key="1">
    <citation type="submission" date="2021-02" db="EMBL/GenBank/DDBJ databases">
        <authorList>
            <person name="Palmer J.M."/>
        </authorList>
    </citation>
    <scope>NUCLEOTIDE SEQUENCE</scope>
    <source>
        <strain evidence="16">SCRP734</strain>
    </source>
</reference>
<dbReference type="EMBL" id="JAGDFM010000302">
    <property type="protein sequence ID" value="KAG7380267.1"/>
    <property type="molecule type" value="Genomic_DNA"/>
</dbReference>
<dbReference type="OrthoDB" id="417175at2759"/>
<protein>
    <recommendedName>
        <fullName evidence="6">GDP-D-glucose phosphorylase 1</fullName>
        <ecNumber evidence="5">2.7.7.78</ecNumber>
    </recommendedName>
</protein>
<evidence type="ECO:0000256" key="7">
    <source>
        <dbReference type="ARBA" id="ARBA00022490"/>
    </source>
</evidence>
<evidence type="ECO:0000256" key="13">
    <source>
        <dbReference type="SAM" id="MobiDB-lite"/>
    </source>
</evidence>
<keyword evidence="9" id="KW-0808">Transferase</keyword>
<proteinExistence type="inferred from homology"/>
<sequence length="364" mass="39689">MAATDLSELLLRRWDLAASAGVLRTKVEDTMRRRVPGDLGLVVQFNPKHLKSKRPVDKQLLEPPPEEAPAKPSASGFNFTKAKMPEFLSGLRFVTGDEQLLPSVHPVEVGGEEDVSRKEAEHFVLINVAPLVRGHALFVLEMNLVKPQTMTKSFLLYALSISQAMQREDFALGFNSAGAWSSVNHFHLQGYFFPPMGGEASTNFPIAAQPREDAFRVGGAIVSHVPSWQATCYAVEPEDPANDAVNVVGITWALLALLQSRGIPHNLVIVGLVLFIFPRQPQCENGVGLLVDSTLDDTLAVHPGRLRIAVAELSGLIIAGDIVAYENLTEEMFNSILQAEVSLSPVEEAAIVAEWEAQTAVRLT</sequence>
<dbReference type="InterPro" id="IPR058866">
    <property type="entry name" value="GDPGP1_N"/>
</dbReference>
<comment type="subcellular location">
    <subcellularLocation>
        <location evidence="3">Cytoplasm</location>
    </subcellularLocation>
</comment>
<accession>A0A8T1VG32</accession>
<comment type="function">
    <text evidence="2">Specific and highly efficient GDP-D-glucose phosphorylase regulating the levels of GDP-D-glucose in cells.</text>
</comment>
<feature type="region of interest" description="Disordered" evidence="13">
    <location>
        <begin position="53"/>
        <end position="75"/>
    </location>
</feature>
<evidence type="ECO:0000256" key="3">
    <source>
        <dbReference type="ARBA" id="ARBA00004496"/>
    </source>
</evidence>
<dbReference type="GO" id="GO:0016301">
    <property type="term" value="F:kinase activity"/>
    <property type="evidence" value="ECO:0007669"/>
    <property type="project" value="UniProtKB-KW"/>
</dbReference>
<name>A0A8T1VG32_9STRA</name>
<dbReference type="Proteomes" id="UP000694044">
    <property type="component" value="Unassembled WGS sequence"/>
</dbReference>
<evidence type="ECO:0000313" key="16">
    <source>
        <dbReference type="EMBL" id="KAG7380267.1"/>
    </source>
</evidence>
<evidence type="ECO:0000256" key="6">
    <source>
        <dbReference type="ARBA" id="ARBA00018857"/>
    </source>
</evidence>
<dbReference type="Pfam" id="PF26217">
    <property type="entry name" value="GDPGP1_N"/>
    <property type="match status" value="1"/>
</dbReference>
<comment type="caution">
    <text evidence="16">The sequence shown here is derived from an EMBL/GenBank/DDBJ whole genome shotgun (WGS) entry which is preliminary data.</text>
</comment>
<keyword evidence="10" id="KW-0548">Nucleotidyltransferase</keyword>
<evidence type="ECO:0000256" key="2">
    <source>
        <dbReference type="ARBA" id="ARBA00003049"/>
    </source>
</evidence>
<organism evidence="16 17">
    <name type="scientific">Phytophthora pseudosyringae</name>
    <dbReference type="NCBI Taxonomy" id="221518"/>
    <lineage>
        <taxon>Eukaryota</taxon>
        <taxon>Sar</taxon>
        <taxon>Stramenopiles</taxon>
        <taxon>Oomycota</taxon>
        <taxon>Peronosporomycetes</taxon>
        <taxon>Peronosporales</taxon>
        <taxon>Peronosporaceae</taxon>
        <taxon>Phytophthora</taxon>
    </lineage>
</organism>
<evidence type="ECO:0000259" key="14">
    <source>
        <dbReference type="Pfam" id="PF26216"/>
    </source>
</evidence>
<keyword evidence="11" id="KW-0547">Nucleotide-binding</keyword>
<feature type="domain" description="GDPGP1-like N-terminal" evidence="15">
    <location>
        <begin position="6"/>
        <end position="191"/>
    </location>
</feature>
<evidence type="ECO:0000256" key="4">
    <source>
        <dbReference type="ARBA" id="ARBA00006451"/>
    </source>
</evidence>
<feature type="domain" description="GDPGP1-like C-terminal" evidence="14">
    <location>
        <begin position="220"/>
        <end position="344"/>
    </location>
</feature>
<keyword evidence="12" id="KW-0378">Hydrolase</keyword>
<dbReference type="InterPro" id="IPR026506">
    <property type="entry name" value="GDPGP"/>
</dbReference>
<dbReference type="EC" id="2.7.7.78" evidence="5"/>
<dbReference type="GO" id="GO:0005085">
    <property type="term" value="F:guanyl-nucleotide exchange factor activity"/>
    <property type="evidence" value="ECO:0007669"/>
    <property type="project" value="UniProtKB-KW"/>
</dbReference>
<dbReference type="PANTHER" id="PTHR20884">
    <property type="entry name" value="GDP-D-GLUCOSE PHOSPHORYLASE 1"/>
    <property type="match status" value="1"/>
</dbReference>
<dbReference type="GO" id="GO:0005737">
    <property type="term" value="C:cytoplasm"/>
    <property type="evidence" value="ECO:0007669"/>
    <property type="project" value="UniProtKB-SubCell"/>
</dbReference>
<evidence type="ECO:0000256" key="1">
    <source>
        <dbReference type="ARBA" id="ARBA00000063"/>
    </source>
</evidence>
<dbReference type="Pfam" id="PF26216">
    <property type="entry name" value="GDPGP1_C"/>
    <property type="match status" value="1"/>
</dbReference>
<keyword evidence="7" id="KW-0963">Cytoplasm</keyword>
<evidence type="ECO:0000256" key="12">
    <source>
        <dbReference type="ARBA" id="ARBA00022801"/>
    </source>
</evidence>
<dbReference type="InterPro" id="IPR058865">
    <property type="entry name" value="GDPGP1_C"/>
</dbReference>
<keyword evidence="8" id="KW-0344">Guanine-nucleotide releasing factor</keyword>
<evidence type="ECO:0000256" key="11">
    <source>
        <dbReference type="ARBA" id="ARBA00022741"/>
    </source>
</evidence>
<evidence type="ECO:0000256" key="10">
    <source>
        <dbReference type="ARBA" id="ARBA00022695"/>
    </source>
</evidence>
<comment type="similarity">
    <text evidence="4">Belongs to the GDPGP1 family.</text>
</comment>
<evidence type="ECO:0000256" key="5">
    <source>
        <dbReference type="ARBA" id="ARBA00012507"/>
    </source>
</evidence>
<dbReference type="GO" id="GO:0006006">
    <property type="term" value="P:glucose metabolic process"/>
    <property type="evidence" value="ECO:0007669"/>
    <property type="project" value="TreeGrafter"/>
</dbReference>
<gene>
    <name evidence="16" type="primary">STK32A_2</name>
    <name evidence="16" type="ORF">PHYPSEUDO_007577</name>
</gene>
<dbReference type="AlphaFoldDB" id="A0A8T1VG32"/>
<evidence type="ECO:0000259" key="15">
    <source>
        <dbReference type="Pfam" id="PF26217"/>
    </source>
</evidence>
<dbReference type="GO" id="GO:0080048">
    <property type="term" value="F:GDP-D-glucose phosphorylase activity"/>
    <property type="evidence" value="ECO:0007669"/>
    <property type="project" value="UniProtKB-EC"/>
</dbReference>
<evidence type="ECO:0000313" key="17">
    <source>
        <dbReference type="Proteomes" id="UP000694044"/>
    </source>
</evidence>
<keyword evidence="17" id="KW-1185">Reference proteome</keyword>
<dbReference type="GO" id="GO:0016787">
    <property type="term" value="F:hydrolase activity"/>
    <property type="evidence" value="ECO:0007669"/>
    <property type="project" value="UniProtKB-KW"/>
</dbReference>